<evidence type="ECO:0000313" key="1">
    <source>
        <dbReference type="EMBL" id="SDG93763.1"/>
    </source>
</evidence>
<dbReference type="STRING" id="104663.SAMN04488121_107282"/>
<dbReference type="SUPFAM" id="SSF110296">
    <property type="entry name" value="Oligoxyloglucan reducing end-specific cellobiohydrolase"/>
    <property type="match status" value="1"/>
</dbReference>
<proteinExistence type="predicted"/>
<dbReference type="PROSITE" id="PS51257">
    <property type="entry name" value="PROKAR_LIPOPROTEIN"/>
    <property type="match status" value="1"/>
</dbReference>
<dbReference type="Gene3D" id="2.130.10.10">
    <property type="entry name" value="YVTN repeat-like/Quinoprotein amine dehydrogenase"/>
    <property type="match status" value="1"/>
</dbReference>
<dbReference type="PANTHER" id="PTHR47199">
    <property type="entry name" value="PHOTOSYSTEM II STABILITY/ASSEMBLY FACTOR HCF136, CHLOROPLASTIC"/>
    <property type="match status" value="1"/>
</dbReference>
<dbReference type="PANTHER" id="PTHR47199:SF2">
    <property type="entry name" value="PHOTOSYSTEM II STABILITY_ASSEMBLY FACTOR HCF136, CHLOROPLASTIC"/>
    <property type="match status" value="1"/>
</dbReference>
<evidence type="ECO:0008006" key="3">
    <source>
        <dbReference type="Google" id="ProtNLM"/>
    </source>
</evidence>
<gene>
    <name evidence="1" type="ORF">SAMN04488121_107282</name>
</gene>
<sequence>MPGKTSPPTIMALSCKTFILTLFFPLLFLHTTAQSGYSIQQHDAPPIKSIRGMSVLNNGVIWISGTEGKVGRSTDYGGHWDWITVPGYDSCDWRSLVAFSDKRALLLNAGEPAHLLQTTDGGATWKEVYTNRTKGIFFDGMAFRNAKEGIAIGDPIDGRFMVIRTKDGGSTWQEDPVDARPIAKEGEAIFAASGTSVRTRPDGEVCFVTGGNISRFISGWEKWTPVEWNFTHGSAGTGAFSVAFADKQHGVAVGGDYTKDTVTANNCLITKDGGRSWQPVITPPGGYRSCVQYVGYNTFVATGTSGTDISEDGGLNWYKISKEGYHVAGFALKGRYVWLAGSKKLASFNTYKL</sequence>
<reference evidence="1 2" key="1">
    <citation type="submission" date="2016-10" db="EMBL/GenBank/DDBJ databases">
        <authorList>
            <person name="de Groot N.N."/>
        </authorList>
    </citation>
    <scope>NUCLEOTIDE SEQUENCE [LARGE SCALE GENOMIC DNA]</scope>
    <source>
        <strain evidence="1 2">DSM 527</strain>
    </source>
</reference>
<name>A0A1G7YBM3_CHIFI</name>
<dbReference type="EMBL" id="FNBN01000007">
    <property type="protein sequence ID" value="SDG93763.1"/>
    <property type="molecule type" value="Genomic_DNA"/>
</dbReference>
<dbReference type="InterPro" id="IPR015943">
    <property type="entry name" value="WD40/YVTN_repeat-like_dom_sf"/>
</dbReference>
<organism evidence="1 2">
    <name type="scientific">Chitinophaga filiformis</name>
    <name type="common">Myxococcus filiformis</name>
    <name type="synonym">Flexibacter filiformis</name>
    <dbReference type="NCBI Taxonomy" id="104663"/>
    <lineage>
        <taxon>Bacteria</taxon>
        <taxon>Pseudomonadati</taxon>
        <taxon>Bacteroidota</taxon>
        <taxon>Chitinophagia</taxon>
        <taxon>Chitinophagales</taxon>
        <taxon>Chitinophagaceae</taxon>
        <taxon>Chitinophaga</taxon>
    </lineage>
</organism>
<evidence type="ECO:0000313" key="2">
    <source>
        <dbReference type="Proteomes" id="UP000199045"/>
    </source>
</evidence>
<dbReference type="Proteomes" id="UP000199045">
    <property type="component" value="Unassembled WGS sequence"/>
</dbReference>
<accession>A0A1G7YBM3</accession>
<protein>
    <recommendedName>
        <fullName evidence="3">Photosynthesis system II assembly factor Ycf48/Hcf136-like domain-containing protein</fullName>
    </recommendedName>
</protein>
<dbReference type="AlphaFoldDB" id="A0A1G7YBM3"/>